<gene>
    <name evidence="1" type="ORF">L6164_006229</name>
</gene>
<organism evidence="1 2">
    <name type="scientific">Bauhinia variegata</name>
    <name type="common">Purple orchid tree</name>
    <name type="synonym">Phanera variegata</name>
    <dbReference type="NCBI Taxonomy" id="167791"/>
    <lineage>
        <taxon>Eukaryota</taxon>
        <taxon>Viridiplantae</taxon>
        <taxon>Streptophyta</taxon>
        <taxon>Embryophyta</taxon>
        <taxon>Tracheophyta</taxon>
        <taxon>Spermatophyta</taxon>
        <taxon>Magnoliopsida</taxon>
        <taxon>eudicotyledons</taxon>
        <taxon>Gunneridae</taxon>
        <taxon>Pentapetalae</taxon>
        <taxon>rosids</taxon>
        <taxon>fabids</taxon>
        <taxon>Fabales</taxon>
        <taxon>Fabaceae</taxon>
        <taxon>Cercidoideae</taxon>
        <taxon>Cercideae</taxon>
        <taxon>Bauhiniinae</taxon>
        <taxon>Bauhinia</taxon>
    </lineage>
</organism>
<evidence type="ECO:0000313" key="1">
    <source>
        <dbReference type="EMBL" id="KAI4351930.1"/>
    </source>
</evidence>
<accession>A0ACB9PUD1</accession>
<name>A0ACB9PUD1_BAUVA</name>
<proteinExistence type="predicted"/>
<dbReference type="EMBL" id="CM039428">
    <property type="protein sequence ID" value="KAI4351930.1"/>
    <property type="molecule type" value="Genomic_DNA"/>
</dbReference>
<keyword evidence="2" id="KW-1185">Reference proteome</keyword>
<comment type="caution">
    <text evidence="1">The sequence shown here is derived from an EMBL/GenBank/DDBJ whole genome shotgun (WGS) entry which is preliminary data.</text>
</comment>
<evidence type="ECO:0000313" key="2">
    <source>
        <dbReference type="Proteomes" id="UP000828941"/>
    </source>
</evidence>
<reference evidence="1 2" key="1">
    <citation type="journal article" date="2022" name="DNA Res.">
        <title>Chromosomal-level genome assembly of the orchid tree Bauhinia variegata (Leguminosae; Cercidoideae) supports the allotetraploid origin hypothesis of Bauhinia.</title>
        <authorList>
            <person name="Zhong Y."/>
            <person name="Chen Y."/>
            <person name="Zheng D."/>
            <person name="Pang J."/>
            <person name="Liu Y."/>
            <person name="Luo S."/>
            <person name="Meng S."/>
            <person name="Qian L."/>
            <person name="Wei D."/>
            <person name="Dai S."/>
            <person name="Zhou R."/>
        </authorList>
    </citation>
    <scope>NUCLEOTIDE SEQUENCE [LARGE SCALE GENOMIC DNA]</scope>
    <source>
        <strain evidence="1">BV-YZ2020</strain>
    </source>
</reference>
<dbReference type="Proteomes" id="UP000828941">
    <property type="component" value="Chromosome 3"/>
</dbReference>
<sequence>MRAPSAFLRSLSLRRRSPEAVAPLPVKTQFDHQLTAELDSLRPQGTNESKFASATGLVQLLDASLNTQKIALELFVNSPYREDTDRRALDEYLEDNTDVLDTCNYLVEKIEVVYKFVDSMRVVARMVDSGAKPESMARNKRVLDHLESSCQAMERECKEMSKRGSCLRRMLKQKLAHETELSEIICGSKAMALVVCKFLELSLSFDSKHRLPTILQSHPMSSSWVGLLQDLEKQVVKEASEKKSTTKSGPSLMMVELQQTMAATRDLQEQIKGKREKELKSCVDRLKRSCRKLEDGLVAIEGKVKDLYKNLINIRMALLGVVSQQ</sequence>
<protein>
    <submittedName>
        <fullName evidence="1">Uncharacterized protein</fullName>
    </submittedName>
</protein>